<protein>
    <submittedName>
        <fullName evidence="5">Cell division protein FtsZ</fullName>
    </submittedName>
</protein>
<dbReference type="SMART" id="SM00864">
    <property type="entry name" value="Tubulin"/>
    <property type="match status" value="1"/>
</dbReference>
<dbReference type="InterPro" id="IPR045061">
    <property type="entry name" value="FtsZ/CetZ"/>
</dbReference>
<dbReference type="GO" id="GO:0005525">
    <property type="term" value="F:GTP binding"/>
    <property type="evidence" value="ECO:0007669"/>
    <property type="project" value="UniProtKB-KW"/>
</dbReference>
<accession>A0A848D6Z4</accession>
<dbReference type="EMBL" id="WNEG01000011">
    <property type="protein sequence ID" value="NMG82626.1"/>
    <property type="molecule type" value="Genomic_DNA"/>
</dbReference>
<evidence type="ECO:0000313" key="6">
    <source>
        <dbReference type="Proteomes" id="UP000606580"/>
    </source>
</evidence>
<keyword evidence="5" id="KW-0132">Cell division</keyword>
<keyword evidence="2" id="KW-0342">GTP-binding</keyword>
<keyword evidence="5" id="KW-0131">Cell cycle</keyword>
<evidence type="ECO:0000259" key="4">
    <source>
        <dbReference type="SMART" id="SM00864"/>
    </source>
</evidence>
<dbReference type="GO" id="GO:0003924">
    <property type="term" value="F:GTPase activity"/>
    <property type="evidence" value="ECO:0007669"/>
    <property type="project" value="InterPro"/>
</dbReference>
<feature type="region of interest" description="Disordered" evidence="3">
    <location>
        <begin position="341"/>
        <end position="365"/>
    </location>
</feature>
<dbReference type="GO" id="GO:0051301">
    <property type="term" value="P:cell division"/>
    <property type="evidence" value="ECO:0007669"/>
    <property type="project" value="UniProtKB-KW"/>
</dbReference>
<dbReference type="InterPro" id="IPR003008">
    <property type="entry name" value="Tubulin_FtsZ_GTPase"/>
</dbReference>
<sequence>MLNVLLLGVGQCGNRILDAMNYESFGGGRFSKYYSKQKYVSNVQTIAINTALNDLKGLRFTRAKDRIHIPFLHGVGANRNIGKECFINNKDLVMRAIEERGNFDVAFIITSASGGTGSSFSPLLIKEIKERHTFPVYAIIVLPFREEGTIYLQNAAFCLQEMRETAVDGIIIVDNQFLKQAGKDIKSAYDGINEMISKRFLFLIRALDSEMMMVTDLGDFNTLLASGARLATFGFAKGDEKQTIKEVIKQSMSPNGLLFSMSPYKEAVRAMIIIQGDKKYLDINEISNEIEKLSSSLGHVFKGILIRNNELPQVLTVFSISSSEELDKLYLAAIEAINKEKEQKQQTTNQKQEASDILKGMKPEY</sequence>
<dbReference type="PANTHER" id="PTHR30314">
    <property type="entry name" value="CELL DIVISION PROTEIN FTSZ-RELATED"/>
    <property type="match status" value="1"/>
</dbReference>
<organism evidence="5 6">
    <name type="scientific">Candidatus Ethanoperedens thermophilum</name>
    <dbReference type="NCBI Taxonomy" id="2766897"/>
    <lineage>
        <taxon>Archaea</taxon>
        <taxon>Methanobacteriati</taxon>
        <taxon>Methanobacteriota</taxon>
        <taxon>Stenosarchaea group</taxon>
        <taxon>Methanomicrobia</taxon>
        <taxon>Methanosarcinales</taxon>
        <taxon>Methanosarcinales incertae sedis</taxon>
        <taxon>GOM Arc I cluster</taxon>
        <taxon>Candidatus Ethanoperedens</taxon>
    </lineage>
</organism>
<evidence type="ECO:0000256" key="2">
    <source>
        <dbReference type="ARBA" id="ARBA00023134"/>
    </source>
</evidence>
<keyword evidence="1" id="KW-0547">Nucleotide-binding</keyword>
<feature type="domain" description="Tubulin/FtsZ GTPase" evidence="4">
    <location>
        <begin position="3"/>
        <end position="209"/>
    </location>
</feature>
<dbReference type="Pfam" id="PF00091">
    <property type="entry name" value="Tubulin"/>
    <property type="match status" value="1"/>
</dbReference>
<dbReference type="InterPro" id="IPR036525">
    <property type="entry name" value="Tubulin/FtsZ_GTPase_sf"/>
</dbReference>
<proteinExistence type="predicted"/>
<dbReference type="GO" id="GO:0032153">
    <property type="term" value="C:cell division site"/>
    <property type="evidence" value="ECO:0007669"/>
    <property type="project" value="TreeGrafter"/>
</dbReference>
<name>A0A848D6Z4_9EURY</name>
<comment type="caution">
    <text evidence="5">The sequence shown here is derived from an EMBL/GenBank/DDBJ whole genome shotgun (WGS) entry which is preliminary data.</text>
</comment>
<reference evidence="5" key="1">
    <citation type="journal article" date="2020" name="MBio">
        <title>'Candidatus Ethanoperedens,' a Thermophilic Genus of Archaea Mediating the Anaerobic Oxidation of Ethane.</title>
        <authorList>
            <person name="Hahn C.J."/>
            <person name="Laso-Perez R."/>
            <person name="Vulcano F."/>
            <person name="Vaziourakis K.M."/>
            <person name="Stokke R."/>
            <person name="Steen I.H."/>
            <person name="Teske A."/>
            <person name="Boetius A."/>
            <person name="Liebeke M."/>
            <person name="Amann R."/>
            <person name="Knittel K."/>
            <person name="Wegener G."/>
        </authorList>
    </citation>
    <scope>NUCLEOTIDE SEQUENCE</scope>
    <source>
        <strain evidence="5">GoM-Arc1-LC-WB58</strain>
    </source>
</reference>
<dbReference type="SUPFAM" id="SSF52490">
    <property type="entry name" value="Tubulin nucleotide-binding domain-like"/>
    <property type="match status" value="1"/>
</dbReference>
<dbReference type="AlphaFoldDB" id="A0A848D6Z4"/>
<dbReference type="Gene3D" id="3.40.50.1440">
    <property type="entry name" value="Tubulin/FtsZ, GTPase domain"/>
    <property type="match status" value="1"/>
</dbReference>
<gene>
    <name evidence="5" type="ORF">GIS02_00260</name>
</gene>
<evidence type="ECO:0000313" key="5">
    <source>
        <dbReference type="EMBL" id="NMG82626.1"/>
    </source>
</evidence>
<feature type="compositionally biased region" description="Basic and acidic residues" evidence="3">
    <location>
        <begin position="353"/>
        <end position="365"/>
    </location>
</feature>
<evidence type="ECO:0000256" key="3">
    <source>
        <dbReference type="SAM" id="MobiDB-lite"/>
    </source>
</evidence>
<dbReference type="PANTHER" id="PTHR30314:SF10">
    <property type="entry name" value="TUBULIN-LIKE PROTEIN CETZ"/>
    <property type="match status" value="1"/>
</dbReference>
<evidence type="ECO:0000256" key="1">
    <source>
        <dbReference type="ARBA" id="ARBA00022741"/>
    </source>
</evidence>
<dbReference type="GO" id="GO:0005737">
    <property type="term" value="C:cytoplasm"/>
    <property type="evidence" value="ECO:0007669"/>
    <property type="project" value="TreeGrafter"/>
</dbReference>
<dbReference type="Proteomes" id="UP000606580">
    <property type="component" value="Unassembled WGS sequence"/>
</dbReference>